<evidence type="ECO:0000256" key="1">
    <source>
        <dbReference type="SAM" id="MobiDB-lite"/>
    </source>
</evidence>
<dbReference type="Gramene" id="MELO3C022367.2.1">
    <property type="protein sequence ID" value="MELO3C022367.2.1"/>
    <property type="gene ID" value="MELO3C022367.2"/>
</dbReference>
<evidence type="ECO:0000256" key="2">
    <source>
        <dbReference type="SAM" id="Phobius"/>
    </source>
</evidence>
<keyword evidence="2" id="KW-0812">Transmembrane</keyword>
<dbReference type="Pfam" id="PF03140">
    <property type="entry name" value="DUF247"/>
    <property type="match status" value="2"/>
</dbReference>
<dbReference type="EnsemblPlants" id="MELO3C022367.2.1">
    <property type="protein sequence ID" value="MELO3C022367.2.1"/>
    <property type="gene ID" value="MELO3C022367.2"/>
</dbReference>
<dbReference type="AlphaFoldDB" id="A0A9I9DRM3"/>
<feature type="region of interest" description="Disordered" evidence="1">
    <location>
        <begin position="737"/>
        <end position="756"/>
    </location>
</feature>
<protein>
    <submittedName>
        <fullName evidence="3">Uncharacterized protein</fullName>
    </submittedName>
</protein>
<sequence length="942" mass="108562">MKQEEMGGVVNEVNELLSKLEESIGMEEFLSTQHMIKPSIYKIPQFIREVNPKAYEPKLVSLGPYHYGKPHLLPMEREKYKAFLHFKARNNLYLESIVDSVCSILEDLLGSYDDNLDDIWKEDVAMFLKLMIVDGCFVLDLISELSSKSLGRCMIWDIKRDMVLLENQLPLQLLKQLHALTTTTTENENEHLDLEAMIWSWMRLSGEILSVRNPLHILDMYRSSLLSPTICKQDETHENMIAILEWTLTNEDNVECQSIRSATQLRKAGIKFEKSSTNNLMDVSFDFKQRVLRLPSLAIDDILTEPTLINIMAFEKLHVGVERQVTSFVVLMKNLIGIDKNVSLLASKGILSSNVIHDGNGVVQLFNLLAKGQTKYLENHMCELFKMLNCYYDNRWSIWLENLKLKVPQTKNPWEFISIAFFTFGFTYPLVQAITDNRRRKKQYSITVCVCVCVYNHTRLCKMNVQNLGSKVYKKLNMVEVEEEETPLPISCINDHKDQFPMDKNDVVINVKDCLKELLMKRPVPVNESPSSEKNYQTFDLQNTKIHERYPLKAYEPYLVSFGPYHHGVEHLAPMEKEKQKVFQHLVKGDNNAATYESIASEVSNILEDLYAAYDNLDEKWRKDVVASAKFMEMMIIDACFILVFFSKDKSYKSLMTLRSDIKRDILLLENQLPFQLLQLLYKILPIKDQNKSLTSLICKLWFVKKDELTVKGGKHILEMYRMLLLDPIPIVLSERDESQKKAEGTKGNKKEKDESVLNSQIIPQATLLHDAGIKFRRSETESLIDIGFKNGVLELPHLTVDDDTETKLLNVMAFEKLHGNVRSYVTSFVVLMNNLIDIDKDVELLSENKIIDNALGNDEDAAKLFTVLGKGVALDLESNIAKVHRLVNKHCDGRCNRWCANLKHNYFQNPWAIISLIGAIFGFLILIVQAVYQIIDYHTRK</sequence>
<evidence type="ECO:0000313" key="3">
    <source>
        <dbReference type="EnsemblPlants" id="MELO3C022367.2.1"/>
    </source>
</evidence>
<dbReference type="PANTHER" id="PTHR31170">
    <property type="entry name" value="BNAC04G53230D PROTEIN"/>
    <property type="match status" value="1"/>
</dbReference>
<reference evidence="3" key="1">
    <citation type="submission" date="2023-03" db="UniProtKB">
        <authorList>
            <consortium name="EnsemblPlants"/>
        </authorList>
    </citation>
    <scope>IDENTIFICATION</scope>
</reference>
<organism evidence="3">
    <name type="scientific">Cucumis melo</name>
    <name type="common">Muskmelon</name>
    <dbReference type="NCBI Taxonomy" id="3656"/>
    <lineage>
        <taxon>Eukaryota</taxon>
        <taxon>Viridiplantae</taxon>
        <taxon>Streptophyta</taxon>
        <taxon>Embryophyta</taxon>
        <taxon>Tracheophyta</taxon>
        <taxon>Spermatophyta</taxon>
        <taxon>Magnoliopsida</taxon>
        <taxon>eudicotyledons</taxon>
        <taxon>Gunneridae</taxon>
        <taxon>Pentapetalae</taxon>
        <taxon>rosids</taxon>
        <taxon>fabids</taxon>
        <taxon>Cucurbitales</taxon>
        <taxon>Cucurbitaceae</taxon>
        <taxon>Benincaseae</taxon>
        <taxon>Cucumis</taxon>
    </lineage>
</organism>
<proteinExistence type="predicted"/>
<keyword evidence="2" id="KW-1133">Transmembrane helix</keyword>
<name>A0A9I9DRM3_CUCME</name>
<dbReference type="InterPro" id="IPR004158">
    <property type="entry name" value="DUF247_pln"/>
</dbReference>
<dbReference type="PANTHER" id="PTHR31170:SF25">
    <property type="entry name" value="BNAA09G04570D PROTEIN"/>
    <property type="match status" value="1"/>
</dbReference>
<keyword evidence="2" id="KW-0472">Membrane</keyword>
<accession>A0A9I9DRM3</accession>
<feature type="transmembrane region" description="Helical" evidence="2">
    <location>
        <begin position="912"/>
        <end position="936"/>
    </location>
</feature>